<name>A0A6M4PYC6_9ACTN</name>
<gene>
    <name evidence="3" type="ORF">HKX69_32940</name>
</gene>
<evidence type="ECO:0000313" key="4">
    <source>
        <dbReference type="Proteomes" id="UP000502641"/>
    </source>
</evidence>
<keyword evidence="4" id="KW-1185">Reference proteome</keyword>
<dbReference type="KEGG" id="sarg:HKX69_32940"/>
<dbReference type="RefSeq" id="WP_171159113.1">
    <property type="nucleotide sequence ID" value="NZ_CP053189.1"/>
</dbReference>
<dbReference type="Proteomes" id="UP000502641">
    <property type="component" value="Chromosome"/>
</dbReference>
<feature type="signal peptide" evidence="2">
    <location>
        <begin position="1"/>
        <end position="24"/>
    </location>
</feature>
<evidence type="ECO:0000256" key="2">
    <source>
        <dbReference type="SAM" id="SignalP"/>
    </source>
</evidence>
<evidence type="ECO:0000313" key="3">
    <source>
        <dbReference type="EMBL" id="QJS13720.1"/>
    </source>
</evidence>
<reference evidence="3 4" key="1">
    <citation type="submission" date="2020-05" db="EMBL/GenBank/DDBJ databases">
        <authorList>
            <person name="Li K."/>
        </authorList>
    </citation>
    <scope>NUCLEOTIDE SEQUENCE [LARGE SCALE GENOMIC DNA]</scope>
    <source>
        <strain evidence="4">jing01</strain>
    </source>
</reference>
<evidence type="ECO:0008006" key="5">
    <source>
        <dbReference type="Google" id="ProtNLM"/>
    </source>
</evidence>
<evidence type="ECO:0000256" key="1">
    <source>
        <dbReference type="SAM" id="MobiDB-lite"/>
    </source>
</evidence>
<proteinExistence type="predicted"/>
<feature type="chain" id="PRO_5026659775" description="DUF732 domain-containing protein" evidence="2">
    <location>
        <begin position="25"/>
        <end position="160"/>
    </location>
</feature>
<dbReference type="EMBL" id="CP053189">
    <property type="protein sequence ID" value="QJS13720.1"/>
    <property type="molecule type" value="Genomic_DNA"/>
</dbReference>
<protein>
    <recommendedName>
        <fullName evidence="5">DUF732 domain-containing protein</fullName>
    </recommendedName>
</protein>
<sequence length="160" mass="17775">MKRSVPAVWAFVFIACAGVSSCSASDDDGSSAAQEETEEPYVDDAESTLGINDKSDREETYLFDIVQTFDMWGSKRTDETEERLIKVGWKACRMIVDDGMTEDEVAAEPDIINEVKAIRDSTSYYEVSPTPQGVDSSNASQVATRAHERLCRDDFDPQLL</sequence>
<keyword evidence="2" id="KW-0732">Signal</keyword>
<dbReference type="PROSITE" id="PS51257">
    <property type="entry name" value="PROKAR_LIPOPROTEIN"/>
    <property type="match status" value="1"/>
</dbReference>
<accession>A0A6M4PYC6</accession>
<organism evidence="3 4">
    <name type="scientific">Streptomyces argyrophylli</name>
    <dbReference type="NCBI Taxonomy" id="2726118"/>
    <lineage>
        <taxon>Bacteria</taxon>
        <taxon>Bacillati</taxon>
        <taxon>Actinomycetota</taxon>
        <taxon>Actinomycetes</taxon>
        <taxon>Kitasatosporales</taxon>
        <taxon>Streptomycetaceae</taxon>
        <taxon>Streptomyces</taxon>
    </lineage>
</organism>
<dbReference type="AlphaFoldDB" id="A0A6M4PYC6"/>
<feature type="compositionally biased region" description="Acidic residues" evidence="1">
    <location>
        <begin position="25"/>
        <end position="46"/>
    </location>
</feature>
<feature type="region of interest" description="Disordered" evidence="1">
    <location>
        <begin position="25"/>
        <end position="50"/>
    </location>
</feature>